<dbReference type="InParanoid" id="K1XH45"/>
<feature type="region of interest" description="Disordered" evidence="1">
    <location>
        <begin position="135"/>
        <end position="156"/>
    </location>
</feature>
<feature type="region of interest" description="Disordered" evidence="1">
    <location>
        <begin position="336"/>
        <end position="368"/>
    </location>
</feature>
<dbReference type="EMBL" id="JH921430">
    <property type="protein sequence ID" value="EKD20088.1"/>
    <property type="molecule type" value="Genomic_DNA"/>
</dbReference>
<evidence type="ECO:0000313" key="3">
    <source>
        <dbReference type="Proteomes" id="UP000006753"/>
    </source>
</evidence>
<dbReference type="Proteomes" id="UP000006753">
    <property type="component" value="Unassembled WGS sequence"/>
</dbReference>
<accession>K1XH45</accession>
<protein>
    <submittedName>
        <fullName evidence="2">Uncharacterized protein</fullName>
    </submittedName>
</protein>
<organism evidence="2 3">
    <name type="scientific">Marssonina brunnea f. sp. multigermtubi (strain MB_m1)</name>
    <name type="common">Marssonina leaf spot fungus</name>
    <dbReference type="NCBI Taxonomy" id="1072389"/>
    <lineage>
        <taxon>Eukaryota</taxon>
        <taxon>Fungi</taxon>
        <taxon>Dikarya</taxon>
        <taxon>Ascomycota</taxon>
        <taxon>Pezizomycotina</taxon>
        <taxon>Leotiomycetes</taxon>
        <taxon>Helotiales</taxon>
        <taxon>Drepanopezizaceae</taxon>
        <taxon>Drepanopeziza</taxon>
    </lineage>
</organism>
<name>K1XH45_MARBU</name>
<reference evidence="2 3" key="1">
    <citation type="journal article" date="2012" name="BMC Genomics">
        <title>Sequencing the genome of Marssonina brunnea reveals fungus-poplar co-evolution.</title>
        <authorList>
            <person name="Zhu S."/>
            <person name="Cao Y.-Z."/>
            <person name="Jiang C."/>
            <person name="Tan B.-Y."/>
            <person name="Wang Z."/>
            <person name="Feng S."/>
            <person name="Zhang L."/>
            <person name="Su X.-H."/>
            <person name="Brejova B."/>
            <person name="Vinar T."/>
            <person name="Xu M."/>
            <person name="Wang M.-X."/>
            <person name="Zhang S.-G."/>
            <person name="Huang M.-R."/>
            <person name="Wu R."/>
            <person name="Zhou Y."/>
        </authorList>
    </citation>
    <scope>NUCLEOTIDE SEQUENCE [LARGE SCALE GENOMIC DNA]</scope>
    <source>
        <strain evidence="2 3">MB_m1</strain>
    </source>
</reference>
<feature type="compositionally biased region" description="Basic and acidic residues" evidence="1">
    <location>
        <begin position="336"/>
        <end position="347"/>
    </location>
</feature>
<dbReference type="HOGENOM" id="CLU_752417_0_0_1"/>
<dbReference type="AlphaFoldDB" id="K1XH45"/>
<feature type="compositionally biased region" description="Low complexity" evidence="1">
    <location>
        <begin position="145"/>
        <end position="155"/>
    </location>
</feature>
<feature type="compositionally biased region" description="Low complexity" evidence="1">
    <location>
        <begin position="357"/>
        <end position="368"/>
    </location>
</feature>
<gene>
    <name evidence="2" type="ORF">MBM_02040</name>
</gene>
<keyword evidence="3" id="KW-1185">Reference proteome</keyword>
<feature type="compositionally biased region" description="Polar residues" evidence="1">
    <location>
        <begin position="48"/>
        <end position="60"/>
    </location>
</feature>
<evidence type="ECO:0000256" key="1">
    <source>
        <dbReference type="SAM" id="MobiDB-lite"/>
    </source>
</evidence>
<evidence type="ECO:0000313" key="2">
    <source>
        <dbReference type="EMBL" id="EKD20088.1"/>
    </source>
</evidence>
<feature type="compositionally biased region" description="Polar residues" evidence="1">
    <location>
        <begin position="99"/>
        <end position="114"/>
    </location>
</feature>
<feature type="region of interest" description="Disordered" evidence="1">
    <location>
        <begin position="48"/>
        <end position="114"/>
    </location>
</feature>
<sequence>MTNPTASSEPPAIIQSRSYPSALKPYHAPKLGSDPVLGPSYLNNTITMFLDSPNQQQCPNQEEKHHWASARPHPSPSPSPSLFRLHLGPPPAKAHQDPLASSHTSRTWSTHDASTSCTPASTLDSACRISSSAVFPVSQTPPPKKAFSFSSSPPSGDWKVQYDGGSTGIADLPLASPVIRDRESHGSRRVRWSGSAVREIKMGSAGLVGDPKDAAVAVDAVAGSDSDADTEASGARGGTSGAVAGVVSADVEDASCLHDGLSPQVTARRCNAGLRLGAWDEMGDVGVDCVTTDERVSAYGSTRLGVMSILVFLLSGLGVAIQEHRLGGLGWDRNLESDSGSRVERVTEAWGGQVKPSSSSGAGAEHSS</sequence>
<dbReference type="KEGG" id="mbe:MBM_02040"/>
<proteinExistence type="predicted"/>